<dbReference type="PROSITE" id="PS50880">
    <property type="entry name" value="TOPRIM"/>
    <property type="match status" value="1"/>
</dbReference>
<dbReference type="OrthoDB" id="4524286at2"/>
<dbReference type="Gene3D" id="3.90.980.10">
    <property type="entry name" value="DNA primase, catalytic core, N-terminal domain"/>
    <property type="match status" value="1"/>
</dbReference>
<dbReference type="InterPro" id="IPR050219">
    <property type="entry name" value="DnaG_primase"/>
</dbReference>
<dbReference type="Pfam" id="PF13604">
    <property type="entry name" value="AAA_30"/>
    <property type="match status" value="1"/>
</dbReference>
<organism evidence="3 4">
    <name type="scientific">Friedmanniella luteola</name>
    <dbReference type="NCBI Taxonomy" id="546871"/>
    <lineage>
        <taxon>Bacteria</taxon>
        <taxon>Bacillati</taxon>
        <taxon>Actinomycetota</taxon>
        <taxon>Actinomycetes</taxon>
        <taxon>Propionibacteriales</taxon>
        <taxon>Nocardioidaceae</taxon>
        <taxon>Friedmanniella</taxon>
    </lineage>
</organism>
<sequence length="1865" mass="199827">MSIHKLTAGSGYDYLTRQVAALDATDKGHTGLAQYYSQRGEQPGVWVGAGMAGIDGLAVGDPVTAEQMQALFGHGLHPLADQNRERLAGPDLTEADYRAVTRLGAPFRIYSPDVSPFRREVAARIAAVNKTAGLPGDWPVPLPERARVRTEVATEFFRREHGRNPAGPRELAGTIAELSRPQTTAVAGFDLTFSPVKSVSTLWAVADRPVAALVEEAHRAAVADALRFLESHALFTREGTNGVRQVNVRGLVAAAFTHRDSRAGDPDLHTHVAVANKVQTLDGRWLAVDGRILFKATVVASETYNTALEHHLTTLVGVRFAERPNSDPRKRPVREIVGVDPTLNNRWSARRQAIESRQAELAAAFQHAQGRPPTSVEAVQLAQRATLETRDNKHEPRSLADQRATWRAQALQVLGGPRQLHGMLTNTLNPPSRPSVQTDAEWVERTARAVVATVEGQRATWQVWHLRAEAHRRLRSTDTAGPEIERLVDRIVQHSLTGSVRVDRPGDGVVEPRELRRVDGASVYTVAGSALYTSYRILAAEQRLVAIAGHTDHRRLDPALVEQAIAASTADGVALDDGQAGLVRAMASSGCRLQLAIAPAGAGKTTALAALTRAWTADGGQVVGLAPSAAAAGQLRGHTGAPTDTLAKLTWAIDHHTDLPDWATRIGPRTLVLVDEAGMADTLSLDTAVAFVTGRGGSVRLVGDDQQLAAIGAGGVLRDIATTHGAIRLHQLHRFTDPAEAAASLALRDGRPEALGFYLDQHRVHVGDQTTMTDQVFTAWQTDRSKGLDAVMLAPTRDLVADLNSRARTHRLATTQDTPPTREVVLADGNQASAGDLVLTRSNDRRLRVTATDWVKNGDRWTVLNLPPTGGLTVQHTQTHRTVTLPRDYVQTAVELGYATTVHAAQGVTADTTHGLADGRESRQQLYTMLTRGRTANHLYLPVVGDGDPHTVIRPGTTHPLTPTDMLEQILARDAAPLSATTLRRVDSEPMSRLGDACDRYRDALHVAAEHLAGPDTLTALHHIAETLSPGLTDEPAWPTLQAHLLLHAADGDNLTELLTAVAGQRELGSALDRAAVLDDRLDDRPLRTPGPLPWLPGIPDQLAAHPQWGNYLTRRAALVTQLADQVRISTEPDRTTPGITTPSWAEQQPGRLAPELVLAVQVWRAATHVDPDDRRPTGPRGQDRVGRAWQDELNRRLAGDTPAVKEWAPLLTQLHPSLAGDPFTGVLAGRLAALNRTGTPAVQLLRQAAAGSALPDDHAAAALWWRITRHLTPATKAPAYPQSSEGWAERLAGHVGATRAAGLQCSPWWPALSNTIDRGLHRGWTLHDLLPPQRLGTGLPGEPEALTLLRRATTLTTPPPPPTEENPPTPQDLPPADLWDGFDAASGHRLPGSASTTDTRRPDAPAEPAAATSNADYLDADLAVAAMVRDTLGPLPPSAADHERAYQRALAWDHSPVTRERLVAVNDLACQFYQSQLPGSWGQAYLTERLRTDLTGHPDYRPGHAPAAWTALTTHLRRHGVTDDELTAAGLVTIASTGQLIDRFRDRALLPITADGEVLGFVGRRHPDRDNAGPKYLNTPTTPLFHKGDQLYGALDQPLHDGAVPVLVEGPLDAIAVTLATNSRCIGVAPLGTALTHEQAAQLATYGADPVVATDNDAAGRTAAGRAYWLLTAHNLDPGHAQLPANSDPAQLLAERGPTALGSALLRAQPLGDTMINVRLAHLTGSEAAAELAQIIAARPAQEWEPAVRSAAARSGLPVDHLSRQLLSAARARNVDPLAASEAALQTLRHSSARPAASNGQDQRQVGAKLSAPTGASARPSAARFRAANSTRNRASSGSGTRTTRMPAPRPGTQPPPPPTMGRV</sequence>
<dbReference type="SUPFAM" id="SSF56731">
    <property type="entry name" value="DNA primase core"/>
    <property type="match status" value="1"/>
</dbReference>
<feature type="region of interest" description="Disordered" evidence="1">
    <location>
        <begin position="1169"/>
        <end position="1188"/>
    </location>
</feature>
<gene>
    <name evidence="3" type="ORF">SAMN04488543_2804</name>
</gene>
<dbReference type="RefSeq" id="WP_091413605.1">
    <property type="nucleotide sequence ID" value="NZ_LT629749.1"/>
</dbReference>
<keyword evidence="4" id="KW-1185">Reference proteome</keyword>
<feature type="compositionally biased region" description="Pro residues" evidence="1">
    <location>
        <begin position="1358"/>
        <end position="1374"/>
    </location>
</feature>
<dbReference type="PANTHER" id="PTHR30313:SF2">
    <property type="entry name" value="DNA PRIMASE"/>
    <property type="match status" value="1"/>
</dbReference>
<accession>A0A1H1WQU9</accession>
<dbReference type="CDD" id="cd03364">
    <property type="entry name" value="TOPRIM_DnaG_primases"/>
    <property type="match status" value="1"/>
</dbReference>
<dbReference type="InterPro" id="IPR014862">
    <property type="entry name" value="TrwC"/>
</dbReference>
<dbReference type="SUPFAM" id="SSF55464">
    <property type="entry name" value="Origin of replication-binding domain, RBD-like"/>
    <property type="match status" value="1"/>
</dbReference>
<reference evidence="3 4" key="1">
    <citation type="submission" date="2016-10" db="EMBL/GenBank/DDBJ databases">
        <authorList>
            <person name="de Groot N.N."/>
        </authorList>
    </citation>
    <scope>NUCLEOTIDE SEQUENCE [LARGE SCALE GENOMIC DNA]</scope>
    <source>
        <strain evidence="3 4">DSM 21741</strain>
    </source>
</reference>
<dbReference type="InterPro" id="IPR037068">
    <property type="entry name" value="DNA_primase_core_N_sf"/>
</dbReference>
<dbReference type="EMBL" id="LT629749">
    <property type="protein sequence ID" value="SDS99627.1"/>
    <property type="molecule type" value="Genomic_DNA"/>
</dbReference>
<dbReference type="InterPro" id="IPR027417">
    <property type="entry name" value="P-loop_NTPase"/>
</dbReference>
<dbReference type="Gene3D" id="3.40.50.300">
    <property type="entry name" value="P-loop containing nucleotide triphosphate hydrolases"/>
    <property type="match status" value="2"/>
</dbReference>
<protein>
    <submittedName>
        <fullName evidence="3">DNA primase, catalytic core</fullName>
    </submittedName>
</protein>
<proteinExistence type="predicted"/>
<dbReference type="SMART" id="SM00493">
    <property type="entry name" value="TOPRIM"/>
    <property type="match status" value="1"/>
</dbReference>
<dbReference type="InterPro" id="IPR034151">
    <property type="entry name" value="TOPRIM_DnaG_bac"/>
</dbReference>
<dbReference type="InterPro" id="IPR006171">
    <property type="entry name" value="TOPRIM_dom"/>
</dbReference>
<dbReference type="CDD" id="cd18809">
    <property type="entry name" value="SF1_C_RecD"/>
    <property type="match status" value="1"/>
</dbReference>
<feature type="region of interest" description="Disordered" evidence="1">
    <location>
        <begin position="1790"/>
        <end position="1865"/>
    </location>
</feature>
<feature type="domain" description="Toprim" evidence="2">
    <location>
        <begin position="1604"/>
        <end position="1687"/>
    </location>
</feature>
<evidence type="ECO:0000259" key="2">
    <source>
        <dbReference type="PROSITE" id="PS50880"/>
    </source>
</evidence>
<dbReference type="GO" id="GO:0005737">
    <property type="term" value="C:cytoplasm"/>
    <property type="evidence" value="ECO:0007669"/>
    <property type="project" value="TreeGrafter"/>
</dbReference>
<dbReference type="Pfam" id="PF13155">
    <property type="entry name" value="Toprim_2"/>
    <property type="match status" value="1"/>
</dbReference>
<evidence type="ECO:0000256" key="1">
    <source>
        <dbReference type="SAM" id="MobiDB-lite"/>
    </source>
</evidence>
<dbReference type="Pfam" id="PF08751">
    <property type="entry name" value="TrwC"/>
    <property type="match status" value="1"/>
</dbReference>
<evidence type="ECO:0000313" key="4">
    <source>
        <dbReference type="Proteomes" id="UP000199092"/>
    </source>
</evidence>
<dbReference type="GO" id="GO:0006269">
    <property type="term" value="P:DNA replication, synthesis of primer"/>
    <property type="evidence" value="ECO:0007669"/>
    <property type="project" value="TreeGrafter"/>
</dbReference>
<dbReference type="STRING" id="546871.SAMN04488543_2804"/>
<dbReference type="SUPFAM" id="SSF52540">
    <property type="entry name" value="P-loop containing nucleoside triphosphate hydrolases"/>
    <property type="match status" value="2"/>
</dbReference>
<feature type="compositionally biased region" description="Pro residues" evidence="1">
    <location>
        <begin position="1849"/>
        <end position="1865"/>
    </location>
</feature>
<feature type="compositionally biased region" description="Low complexity" evidence="1">
    <location>
        <begin position="1817"/>
        <end position="1831"/>
    </location>
</feature>
<dbReference type="Gene3D" id="2.30.30.940">
    <property type="match status" value="1"/>
</dbReference>
<dbReference type="NCBIfam" id="NF041492">
    <property type="entry name" value="MobF"/>
    <property type="match status" value="1"/>
</dbReference>
<dbReference type="InterPro" id="IPR013264">
    <property type="entry name" value="DNAG_N"/>
</dbReference>
<dbReference type="PANTHER" id="PTHR30313">
    <property type="entry name" value="DNA PRIMASE"/>
    <property type="match status" value="1"/>
</dbReference>
<feature type="region of interest" description="Disordered" evidence="1">
    <location>
        <begin position="1355"/>
        <end position="1414"/>
    </location>
</feature>
<dbReference type="Gene3D" id="3.40.1360.10">
    <property type="match status" value="1"/>
</dbReference>
<evidence type="ECO:0000313" key="3">
    <source>
        <dbReference type="EMBL" id="SDS99627.1"/>
    </source>
</evidence>
<feature type="compositionally biased region" description="Polar residues" evidence="1">
    <location>
        <begin position="1832"/>
        <end position="1845"/>
    </location>
</feature>
<dbReference type="Proteomes" id="UP000199092">
    <property type="component" value="Chromosome I"/>
</dbReference>
<name>A0A1H1WQU9_9ACTN</name>
<dbReference type="Pfam" id="PF08275">
    <property type="entry name" value="DNAG_N"/>
    <property type="match status" value="1"/>
</dbReference>